<dbReference type="EMBL" id="VIEB01000532">
    <property type="protein sequence ID" value="TQD87568.1"/>
    <property type="molecule type" value="Genomic_DNA"/>
</dbReference>
<keyword evidence="3" id="KW-1185">Reference proteome</keyword>
<evidence type="ECO:0000313" key="2">
    <source>
        <dbReference type="EMBL" id="TQD87568.1"/>
    </source>
</evidence>
<organism evidence="2 3">
    <name type="scientific">Malus baccata</name>
    <name type="common">Siberian crab apple</name>
    <name type="synonym">Pyrus baccata</name>
    <dbReference type="NCBI Taxonomy" id="106549"/>
    <lineage>
        <taxon>Eukaryota</taxon>
        <taxon>Viridiplantae</taxon>
        <taxon>Streptophyta</taxon>
        <taxon>Embryophyta</taxon>
        <taxon>Tracheophyta</taxon>
        <taxon>Spermatophyta</taxon>
        <taxon>Magnoliopsida</taxon>
        <taxon>eudicotyledons</taxon>
        <taxon>Gunneridae</taxon>
        <taxon>Pentapetalae</taxon>
        <taxon>rosids</taxon>
        <taxon>fabids</taxon>
        <taxon>Rosales</taxon>
        <taxon>Rosaceae</taxon>
        <taxon>Amygdaloideae</taxon>
        <taxon>Maleae</taxon>
        <taxon>Malus</taxon>
    </lineage>
</organism>
<name>A0A540LMC6_MALBA</name>
<dbReference type="AlphaFoldDB" id="A0A540LMC6"/>
<dbReference type="PROSITE" id="PS51499">
    <property type="entry name" value="APO"/>
    <property type="match status" value="2"/>
</dbReference>
<gene>
    <name evidence="2" type="ORF">C1H46_026867</name>
</gene>
<protein>
    <recommendedName>
        <fullName evidence="1">APO domain-containing protein</fullName>
    </recommendedName>
</protein>
<accession>A0A540LMC6</accession>
<dbReference type="Pfam" id="PF05634">
    <property type="entry name" value="APO_RNA-bind"/>
    <property type="match status" value="2"/>
</dbReference>
<dbReference type="GO" id="GO:0003723">
    <property type="term" value="F:RNA binding"/>
    <property type="evidence" value="ECO:0007669"/>
    <property type="project" value="InterPro"/>
</dbReference>
<reference evidence="2 3" key="1">
    <citation type="journal article" date="2019" name="G3 (Bethesda)">
        <title>Sequencing of a Wild Apple (Malus baccata) Genome Unravels the Differences Between Cultivated and Wild Apple Species Regarding Disease Resistance and Cold Tolerance.</title>
        <authorList>
            <person name="Chen X."/>
        </authorList>
    </citation>
    <scope>NUCLEOTIDE SEQUENCE [LARGE SCALE GENOMIC DNA]</scope>
    <source>
        <strain evidence="3">cv. Shandingzi</strain>
        <tissue evidence="2">Leaves</tissue>
    </source>
</reference>
<evidence type="ECO:0000259" key="1">
    <source>
        <dbReference type="PROSITE" id="PS51499"/>
    </source>
</evidence>
<evidence type="ECO:0000313" key="3">
    <source>
        <dbReference type="Proteomes" id="UP000315295"/>
    </source>
</evidence>
<comment type="caution">
    <text evidence="2">The sequence shown here is derived from an EMBL/GenBank/DDBJ whole genome shotgun (WGS) entry which is preliminary data.</text>
</comment>
<dbReference type="STRING" id="106549.A0A540LMC6"/>
<sequence>MALRKKLCESSNFNGKIMYSFARYYNSKMDLRKLKTMIQKRIQNWAKGYPVPAMVPVAEEVLDSRRLVMQGVSTLLKMIPVLACKFCPEVYIGEKGHLIQTCCGFKHRGKNRVHEWIVGGLKDVLVPVEAFHLKHMFQDIIKHHQRFDFECLPAVVELCWQAGVNDGNHLNWNSGSDCQWNFEGMGMFRDGVEKLLMVYRAEVCKHCSEVHMGPSGHKARLCGVLKYESWQGTHFWRKANMDDLVPPKTVWRRRPQDPQVLLNEGRGFYGHTAAVVELCTQAGAIAPPKYHCMMKLQGMTDNGVQDGSQHQLNAYCPLSVGA</sequence>
<dbReference type="InterPro" id="IPR023342">
    <property type="entry name" value="APO_dom"/>
</dbReference>
<proteinExistence type="predicted"/>
<feature type="domain" description="APO" evidence="1">
    <location>
        <begin position="83"/>
        <end position="168"/>
    </location>
</feature>
<dbReference type="Proteomes" id="UP000315295">
    <property type="component" value="Unassembled WGS sequence"/>
</dbReference>
<feature type="domain" description="APO" evidence="1">
    <location>
        <begin position="203"/>
        <end position="288"/>
    </location>
</feature>